<keyword evidence="12" id="KW-1185">Reference proteome</keyword>
<organism evidence="12 13">
    <name type="scientific">Ziziphus jujuba</name>
    <name type="common">Chinese jujube</name>
    <name type="synonym">Ziziphus sativa</name>
    <dbReference type="NCBI Taxonomy" id="326968"/>
    <lineage>
        <taxon>Eukaryota</taxon>
        <taxon>Viridiplantae</taxon>
        <taxon>Streptophyta</taxon>
        <taxon>Embryophyta</taxon>
        <taxon>Tracheophyta</taxon>
        <taxon>Spermatophyta</taxon>
        <taxon>Magnoliopsida</taxon>
        <taxon>eudicotyledons</taxon>
        <taxon>Gunneridae</taxon>
        <taxon>Pentapetalae</taxon>
        <taxon>rosids</taxon>
        <taxon>fabids</taxon>
        <taxon>Rosales</taxon>
        <taxon>Rhamnaceae</taxon>
        <taxon>Paliureae</taxon>
        <taxon>Ziziphus</taxon>
    </lineage>
</organism>
<dbReference type="PANTHER" id="PTHR48061">
    <property type="entry name" value="LEUCINE-RICH REPEAT RECEPTOR PROTEIN KINASE EMS1-LIKE-RELATED"/>
    <property type="match status" value="1"/>
</dbReference>
<evidence type="ECO:0000256" key="6">
    <source>
        <dbReference type="ARBA" id="ARBA00022989"/>
    </source>
</evidence>
<dbReference type="Pfam" id="PF08263">
    <property type="entry name" value="LRRNT_2"/>
    <property type="match status" value="1"/>
</dbReference>
<evidence type="ECO:0000256" key="4">
    <source>
        <dbReference type="ARBA" id="ARBA00022729"/>
    </source>
</evidence>
<comment type="subcellular location">
    <subcellularLocation>
        <location evidence="1">Membrane</location>
        <topology evidence="1">Single-pass type I membrane protein</topology>
    </subcellularLocation>
</comment>
<sequence>MSLESTDGKRKDGQLIKKVKLLGHVERKSTKSCQRSWFRDNVSVNVVSEMPRNMDGHVPLSIAPSPFPSIPSCHIDDSKALLQFKNSFSLDHTLSCGLDLPSTTISWTSGTDCCGWSGITCNNITGHVIGLDLTCGMLRGIIHSNSSLFLLRHLQILILSSKNDFRGSTIPPEFGKFEDLLHLEIWFANFAGDIPLEISYLSKLQTLEVHDENQQLRLNASTFKRIITNLTNLQNLTLDFVDMSCVDLASLMNLSSSLTSLYLWDCGLRNSPNAICHLPKLEFLYLSGDENLTGSLPKYNWSSSLRELGLSGTNFSIDILDLTRNWKSLDGLYLSNCRPNSKQNLQVLDLRFNLRGHDPIPPASIEIFLVSNNQLTGEVPISICNLKSLQALGLAHNSLNGNLPPCIGDLSGNLVILDIWMNKFDGMIPTTLFAKQCSLKNLNLNGNQLEGFLPHSLLDYFLSECCGSWTSHRMSSMWKPLNEACSNVDKAQQGGDEYEQTNEFGLWKIVVMGYGCGMVIGISIGYMMLSDRRIALFLGKLGGDRWIRRIRL</sequence>
<evidence type="ECO:0000256" key="10">
    <source>
        <dbReference type="SAM" id="Phobius"/>
    </source>
</evidence>
<dbReference type="Pfam" id="PF00560">
    <property type="entry name" value="LRR_1"/>
    <property type="match status" value="3"/>
</dbReference>
<proteinExistence type="predicted"/>
<dbReference type="GeneID" id="132799432"/>
<feature type="domain" description="Leucine-rich repeat-containing N-terminal plant-type" evidence="11">
    <location>
        <begin position="76"/>
        <end position="122"/>
    </location>
</feature>
<evidence type="ECO:0000256" key="9">
    <source>
        <dbReference type="ARBA" id="ARBA00023180"/>
    </source>
</evidence>
<keyword evidence="3 10" id="KW-0812">Transmembrane</keyword>
<evidence type="ECO:0000313" key="13">
    <source>
        <dbReference type="RefSeq" id="XP_060667237.1"/>
    </source>
</evidence>
<keyword evidence="4" id="KW-0732">Signal</keyword>
<accession>A0ABM3ZRY0</accession>
<protein>
    <submittedName>
        <fullName evidence="13">Receptor-like protein Cf-9 homolog</fullName>
    </submittedName>
</protein>
<gene>
    <name evidence="13" type="primary">LOC132799432</name>
</gene>
<dbReference type="PANTHER" id="PTHR48061:SF46">
    <property type="entry name" value="LEUCINE-RICH REPEAT-CONTAINING N-TERMINAL PLANT-TYPE DOMAIN-CONTAINING PROTEIN"/>
    <property type="match status" value="1"/>
</dbReference>
<dbReference type="InterPro" id="IPR013210">
    <property type="entry name" value="LRR_N_plant-typ"/>
</dbReference>
<dbReference type="InterPro" id="IPR046956">
    <property type="entry name" value="RLP23-like"/>
</dbReference>
<evidence type="ECO:0000313" key="12">
    <source>
        <dbReference type="Proteomes" id="UP001652623"/>
    </source>
</evidence>
<feature type="transmembrane region" description="Helical" evidence="10">
    <location>
        <begin position="506"/>
        <end position="529"/>
    </location>
</feature>
<keyword evidence="9" id="KW-0325">Glycoprotein</keyword>
<dbReference type="RefSeq" id="XP_060667237.1">
    <property type="nucleotide sequence ID" value="XM_060811254.1"/>
</dbReference>
<evidence type="ECO:0000259" key="11">
    <source>
        <dbReference type="Pfam" id="PF08263"/>
    </source>
</evidence>
<evidence type="ECO:0000256" key="3">
    <source>
        <dbReference type="ARBA" id="ARBA00022692"/>
    </source>
</evidence>
<evidence type="ECO:0000256" key="2">
    <source>
        <dbReference type="ARBA" id="ARBA00022614"/>
    </source>
</evidence>
<name>A0ABM3ZRY0_ZIZJJ</name>
<evidence type="ECO:0000256" key="8">
    <source>
        <dbReference type="ARBA" id="ARBA00023170"/>
    </source>
</evidence>
<keyword evidence="5" id="KW-0677">Repeat</keyword>
<dbReference type="Proteomes" id="UP001652623">
    <property type="component" value="Chromosome 9"/>
</dbReference>
<keyword evidence="2" id="KW-0433">Leucine-rich repeat</keyword>
<dbReference type="InterPro" id="IPR032675">
    <property type="entry name" value="LRR_dom_sf"/>
</dbReference>
<keyword evidence="7 10" id="KW-0472">Membrane</keyword>
<evidence type="ECO:0000256" key="7">
    <source>
        <dbReference type="ARBA" id="ARBA00023136"/>
    </source>
</evidence>
<keyword evidence="8" id="KW-0675">Receptor</keyword>
<evidence type="ECO:0000256" key="1">
    <source>
        <dbReference type="ARBA" id="ARBA00004479"/>
    </source>
</evidence>
<dbReference type="SUPFAM" id="SSF52058">
    <property type="entry name" value="L domain-like"/>
    <property type="match status" value="1"/>
</dbReference>
<keyword evidence="6 10" id="KW-1133">Transmembrane helix</keyword>
<reference evidence="13" key="1">
    <citation type="submission" date="2025-08" db="UniProtKB">
        <authorList>
            <consortium name="RefSeq"/>
        </authorList>
    </citation>
    <scope>IDENTIFICATION</scope>
    <source>
        <tissue evidence="13">Seedling</tissue>
    </source>
</reference>
<evidence type="ECO:0000256" key="5">
    <source>
        <dbReference type="ARBA" id="ARBA00022737"/>
    </source>
</evidence>
<dbReference type="InterPro" id="IPR001611">
    <property type="entry name" value="Leu-rich_rpt"/>
</dbReference>
<dbReference type="Gene3D" id="3.80.10.10">
    <property type="entry name" value="Ribonuclease Inhibitor"/>
    <property type="match status" value="4"/>
</dbReference>